<dbReference type="FunFam" id="3.30.43.40:FF:000001">
    <property type="entry name" value="Pre-mRNA-processing-splicing factor 8"/>
    <property type="match status" value="1"/>
</dbReference>
<dbReference type="AlphaFoldDB" id="A0A9W8B8W8"/>
<dbReference type="GO" id="GO:0097157">
    <property type="term" value="F:pre-mRNA intronic binding"/>
    <property type="evidence" value="ECO:0007669"/>
    <property type="project" value="TreeGrafter"/>
</dbReference>
<dbReference type="InterPro" id="IPR012337">
    <property type="entry name" value="RNaseH-like_sf"/>
</dbReference>
<dbReference type="InterPro" id="IPR042516">
    <property type="entry name" value="Prp8_U5-snRNA-bd_sf"/>
</dbReference>
<organism evidence="3 4">
    <name type="scientific">Coemansia thaxteri</name>
    <dbReference type="NCBI Taxonomy" id="2663907"/>
    <lineage>
        <taxon>Eukaryota</taxon>
        <taxon>Fungi</taxon>
        <taxon>Fungi incertae sedis</taxon>
        <taxon>Zoopagomycota</taxon>
        <taxon>Kickxellomycotina</taxon>
        <taxon>Kickxellomycetes</taxon>
        <taxon>Kickxellales</taxon>
        <taxon>Kickxellaceae</taxon>
        <taxon>Coemansia</taxon>
    </lineage>
</organism>
<proteinExistence type="predicted"/>
<feature type="non-terminal residue" evidence="3">
    <location>
        <position position="595"/>
    </location>
</feature>
<gene>
    <name evidence="3" type="primary">PRP8_2</name>
    <name evidence="3" type="ORF">H4R26_005638</name>
</gene>
<dbReference type="Proteomes" id="UP001150907">
    <property type="component" value="Unassembled WGS sequence"/>
</dbReference>
<comment type="caution">
    <text evidence="3">The sequence shown here is derived from an EMBL/GenBank/DDBJ whole genome shotgun (WGS) entry which is preliminary data.</text>
</comment>
<dbReference type="Pfam" id="PF10598">
    <property type="entry name" value="RRM_4"/>
    <property type="match status" value="1"/>
</dbReference>
<dbReference type="InterPro" id="IPR019581">
    <property type="entry name" value="Prp8_U5-snRNA-bd"/>
</dbReference>
<dbReference type="PANTHER" id="PTHR11140">
    <property type="entry name" value="PRE-MRNA SPLICING FACTOR PRP8"/>
    <property type="match status" value="1"/>
</dbReference>
<name>A0A9W8B8W8_9FUNG</name>
<dbReference type="SUPFAM" id="SSF53098">
    <property type="entry name" value="Ribonuclease H-like"/>
    <property type="match status" value="1"/>
</dbReference>
<dbReference type="Gene3D" id="2.170.16.10">
    <property type="entry name" value="Hedgehog/Intein (Hint) domain"/>
    <property type="match status" value="1"/>
</dbReference>
<dbReference type="Pfam" id="PF10597">
    <property type="entry name" value="U5_2-snRNA_bdg"/>
    <property type="match status" value="1"/>
</dbReference>
<dbReference type="SUPFAM" id="SSF51294">
    <property type="entry name" value="Hedgehog/intein (Hint) domain"/>
    <property type="match status" value="1"/>
</dbReference>
<dbReference type="Gene3D" id="3.30.43.40">
    <property type="entry name" value="Pre-mRNA-processing-splicing factor 8, U5-snRNA-binding domain"/>
    <property type="match status" value="1"/>
</dbReference>
<feature type="domain" description="RNA recognition motif spliceosomal PrP8" evidence="2">
    <location>
        <begin position="88"/>
        <end position="178"/>
    </location>
</feature>
<reference evidence="3" key="1">
    <citation type="submission" date="2022-07" db="EMBL/GenBank/DDBJ databases">
        <title>Phylogenomic reconstructions and comparative analyses of Kickxellomycotina fungi.</title>
        <authorList>
            <person name="Reynolds N.K."/>
            <person name="Stajich J.E."/>
            <person name="Barry K."/>
            <person name="Grigoriev I.V."/>
            <person name="Crous P."/>
            <person name="Smith M.E."/>
        </authorList>
    </citation>
    <scope>NUCLEOTIDE SEQUENCE</scope>
    <source>
        <strain evidence="3">IMI 214461</strain>
    </source>
</reference>
<sequence>MDMYSHLIPVFDIEPLEKITDAYLDQYLWYEADKRRLWAPWVKPADSEPAPLLVYKWCQGVNNLDGAWSSDSGECTVMLEAKLARVFEKIDLTLLNRLLRLILDHNLADYMTAKNNVVISFKDMNHVNSYGLIRGLQFAPFIFQYYGMIIDILILGLQRASEIAGAPNMPNAFLQFKDVETERRHPIRMYMRYIDRVYMLLRFDDEDESRELIQRFLTENPDPNNENVVGYNNKRCWPRDSRMRLMKHDVNLGRAVFWDIKNRLPRSLTTIEWDDEASFVSVYSRDNPNLLFDMAGFEVRILPKCRQLAEGTAAAQDGSWALIDDQSKERTATAFLRVDDASIQRFNNRIRQILMSSGSTTFTKIANKFNTALIGLMTYYREAVVHTREMLDLLVKAETKIQARIMLGLNSKDSNRMPPVIFYCYGAGFRVRMADGSTRAIEDIAVGDRVLGGDGLPRDVAHTMSGSAPLYSVSLAKPKTKCDDCHVPLNYSAPVVRTASSISVQSICSAMSSDSIDAPQRVVSDADELLFTDEFLCNEKHRLVIRVSAQGELREKSCRIGQSHWSDTGSLVVDSVALKYDEGLGFERPYVVSQV</sequence>
<dbReference type="GO" id="GO:0071013">
    <property type="term" value="C:catalytic step 2 spliceosome"/>
    <property type="evidence" value="ECO:0007669"/>
    <property type="project" value="TreeGrafter"/>
</dbReference>
<dbReference type="OrthoDB" id="1931567at2759"/>
<evidence type="ECO:0000259" key="1">
    <source>
        <dbReference type="Pfam" id="PF10597"/>
    </source>
</evidence>
<evidence type="ECO:0000259" key="2">
    <source>
        <dbReference type="Pfam" id="PF10598"/>
    </source>
</evidence>
<evidence type="ECO:0000313" key="4">
    <source>
        <dbReference type="Proteomes" id="UP001150907"/>
    </source>
</evidence>
<dbReference type="InterPro" id="IPR036844">
    <property type="entry name" value="Hint_dom_sf"/>
</dbReference>
<dbReference type="GO" id="GO:0030619">
    <property type="term" value="F:U1 snRNA binding"/>
    <property type="evidence" value="ECO:0007669"/>
    <property type="project" value="TreeGrafter"/>
</dbReference>
<dbReference type="GO" id="GO:0017070">
    <property type="term" value="F:U6 snRNA binding"/>
    <property type="evidence" value="ECO:0007669"/>
    <property type="project" value="TreeGrafter"/>
</dbReference>
<feature type="domain" description="Pre-mRNA-processing-splicing factor 8 U5-snRNA-binding" evidence="1">
    <location>
        <begin position="342"/>
        <end position="424"/>
    </location>
</feature>
<evidence type="ECO:0000313" key="3">
    <source>
        <dbReference type="EMBL" id="KAJ1997953.1"/>
    </source>
</evidence>
<dbReference type="PANTHER" id="PTHR11140:SF0">
    <property type="entry name" value="PRE-MRNA-PROCESSING-SPLICING FACTOR 8"/>
    <property type="match status" value="1"/>
</dbReference>
<accession>A0A9W8B8W8</accession>
<dbReference type="InterPro" id="IPR019582">
    <property type="entry name" value="RRM_spliceosomal_PrP8"/>
</dbReference>
<dbReference type="GO" id="GO:0030623">
    <property type="term" value="F:U5 snRNA binding"/>
    <property type="evidence" value="ECO:0007669"/>
    <property type="project" value="InterPro"/>
</dbReference>
<dbReference type="GO" id="GO:0030620">
    <property type="term" value="F:U2 snRNA binding"/>
    <property type="evidence" value="ECO:0007669"/>
    <property type="project" value="TreeGrafter"/>
</dbReference>
<protein>
    <submittedName>
        <fullName evidence="3">Pre-mRNA-splicing factor 8</fullName>
    </submittedName>
</protein>
<dbReference type="InterPro" id="IPR027652">
    <property type="entry name" value="PRP8"/>
</dbReference>
<dbReference type="GO" id="GO:0000244">
    <property type="term" value="P:spliceosomal tri-snRNP complex assembly"/>
    <property type="evidence" value="ECO:0007669"/>
    <property type="project" value="TreeGrafter"/>
</dbReference>
<dbReference type="GO" id="GO:0005682">
    <property type="term" value="C:U5 snRNP"/>
    <property type="evidence" value="ECO:0007669"/>
    <property type="project" value="TreeGrafter"/>
</dbReference>
<dbReference type="GO" id="GO:0030908">
    <property type="term" value="P:protein splicing"/>
    <property type="evidence" value="ECO:0007669"/>
    <property type="project" value="InterPro"/>
</dbReference>
<dbReference type="EMBL" id="JANBQF010001133">
    <property type="protein sequence ID" value="KAJ1997953.1"/>
    <property type="molecule type" value="Genomic_DNA"/>
</dbReference>
<keyword evidence="4" id="KW-1185">Reference proteome</keyword>